<dbReference type="SUPFAM" id="SSF159275">
    <property type="entry name" value="PA1994-like"/>
    <property type="match status" value="1"/>
</dbReference>
<accession>A0A2S6GKX1</accession>
<dbReference type="InterPro" id="IPR009467">
    <property type="entry name" value="Glycolipid-bd_prot_put"/>
</dbReference>
<dbReference type="AlphaFoldDB" id="A0A2S6GKX1"/>
<proteinExistence type="predicted"/>
<organism evidence="2 3">
    <name type="scientific">Actinokineospora auranticolor</name>
    <dbReference type="NCBI Taxonomy" id="155976"/>
    <lineage>
        <taxon>Bacteria</taxon>
        <taxon>Bacillati</taxon>
        <taxon>Actinomycetota</taxon>
        <taxon>Actinomycetes</taxon>
        <taxon>Pseudonocardiales</taxon>
        <taxon>Pseudonocardiaceae</taxon>
        <taxon>Actinokineospora</taxon>
    </lineage>
</organism>
<dbReference type="Proteomes" id="UP000239203">
    <property type="component" value="Unassembled WGS sequence"/>
</dbReference>
<evidence type="ECO:0000313" key="2">
    <source>
        <dbReference type="EMBL" id="PPK65894.1"/>
    </source>
</evidence>
<dbReference type="Pfam" id="PF06475">
    <property type="entry name" value="Glycolipid_bind"/>
    <property type="match status" value="1"/>
</dbReference>
<evidence type="ECO:0000256" key="1">
    <source>
        <dbReference type="SAM" id="MobiDB-lite"/>
    </source>
</evidence>
<protein>
    <recommendedName>
        <fullName evidence="4">Glycolipid-binding protein</fullName>
    </recommendedName>
</protein>
<feature type="compositionally biased region" description="Basic and acidic residues" evidence="1">
    <location>
        <begin position="1"/>
        <end position="11"/>
    </location>
</feature>
<comment type="caution">
    <text evidence="2">The sequence shown here is derived from an EMBL/GenBank/DDBJ whole genome shotgun (WGS) entry which is preliminary data.</text>
</comment>
<reference evidence="2 3" key="1">
    <citation type="submission" date="2018-02" db="EMBL/GenBank/DDBJ databases">
        <title>Genomic Encyclopedia of Archaeal and Bacterial Type Strains, Phase II (KMG-II): from individual species to whole genera.</title>
        <authorList>
            <person name="Goeker M."/>
        </authorList>
    </citation>
    <scope>NUCLEOTIDE SEQUENCE [LARGE SCALE GENOMIC DNA]</scope>
    <source>
        <strain evidence="2 3">YU 961-1</strain>
    </source>
</reference>
<sequence length="213" mass="23131">MSTDATTDRVLAEGGGRPRNPSVFTWQGSRPATLESVRLLLTEGRLRASGRLIAAAHPDTGREAFSASFDASFNDAARGAEAGRLLLRTTAAQERQVSVNRTEDGTWLVDHGDASRREEFDGALTIDVAGMVTLSALPIRRLGLHRQTGEHELPVVYVSMPELEVQVVRQRYRTVSVDERGAVIEFTQGEVTTELTVDADGVVVEYPGVASRV</sequence>
<evidence type="ECO:0000313" key="3">
    <source>
        <dbReference type="Proteomes" id="UP000239203"/>
    </source>
</evidence>
<evidence type="ECO:0008006" key="4">
    <source>
        <dbReference type="Google" id="ProtNLM"/>
    </source>
</evidence>
<dbReference type="RefSeq" id="WP_181043649.1">
    <property type="nucleotide sequence ID" value="NZ_CP154825.1"/>
</dbReference>
<name>A0A2S6GKX1_9PSEU</name>
<dbReference type="EMBL" id="PTIX01000012">
    <property type="protein sequence ID" value="PPK65894.1"/>
    <property type="molecule type" value="Genomic_DNA"/>
</dbReference>
<keyword evidence="3" id="KW-1185">Reference proteome</keyword>
<gene>
    <name evidence="2" type="ORF">CLV40_112159</name>
</gene>
<feature type="region of interest" description="Disordered" evidence="1">
    <location>
        <begin position="1"/>
        <end position="27"/>
    </location>
</feature>